<evidence type="ECO:0000313" key="4">
    <source>
        <dbReference type="Proteomes" id="UP001500067"/>
    </source>
</evidence>
<reference evidence="4" key="1">
    <citation type="journal article" date="2019" name="Int. J. Syst. Evol. Microbiol.">
        <title>The Global Catalogue of Microorganisms (GCM) 10K type strain sequencing project: providing services to taxonomists for standard genome sequencing and annotation.</title>
        <authorList>
            <consortium name="The Broad Institute Genomics Platform"/>
            <consortium name="The Broad Institute Genome Sequencing Center for Infectious Disease"/>
            <person name="Wu L."/>
            <person name="Ma J."/>
        </authorList>
    </citation>
    <scope>NUCLEOTIDE SEQUENCE [LARGE SCALE GENOMIC DNA]</scope>
    <source>
        <strain evidence="4">JCM 32105</strain>
    </source>
</reference>
<feature type="chain" id="PRO_5047516519" description="Secretion system C-terminal sorting domain-containing protein" evidence="1">
    <location>
        <begin position="22"/>
        <end position="608"/>
    </location>
</feature>
<dbReference type="NCBIfam" id="TIGR04183">
    <property type="entry name" value="Por_Secre_tail"/>
    <property type="match status" value="1"/>
</dbReference>
<dbReference type="RefSeq" id="WP_345081624.1">
    <property type="nucleotide sequence ID" value="NZ_BAABFA010000010.1"/>
</dbReference>
<evidence type="ECO:0000259" key="2">
    <source>
        <dbReference type="Pfam" id="PF18962"/>
    </source>
</evidence>
<dbReference type="EMBL" id="BAABFA010000010">
    <property type="protein sequence ID" value="GAA4465292.1"/>
    <property type="molecule type" value="Genomic_DNA"/>
</dbReference>
<evidence type="ECO:0000313" key="3">
    <source>
        <dbReference type="EMBL" id="GAA4465292.1"/>
    </source>
</evidence>
<protein>
    <recommendedName>
        <fullName evidence="2">Secretion system C-terminal sorting domain-containing protein</fullName>
    </recommendedName>
</protein>
<sequence length="608" mass="66443">MRPLFSLLLCFLCLSAYSNNATFNKLAEVNKCWQEQPDVNADALPAYVSRTDREWIRTHLALVEATLRRRDMRHLTPAQQRNRMQSLDDLHVYWQTGNFPVNDLYSYRTPIFIDRYDNFCAVGYLVKASGYEHVSRMIAAKTNLAYVRQMNYPELTAWAGDRGFTADELAWIQPGYPPAAGCGKIGEGVNGVVNELYADEAEGRLYVGGDFSQVDGSIAATGIAYVTDAGGTYTWHSMAAGLNGTVYAIAKYSGKIFAAGNFSMPDGMHSVAWWDGSAWQPAGCLNGEVRDLVVFEGTLYACGTLDDCTGLFAMQYFARWDGTAWSSINGPMGRINTMEVVGSSLVLGGAFSYMGTPVNVIKWSPSTSFVPYSKGLNNEVADLEVYGDTLYAACKRTHATDTTSLLMKMKGDSWVQGFAYTNTMSMFQPYGGAQDILTLCGETDNLNMGGQFQVLPMIGTWARNCYTLEDHDKWVVVDSTVNKMIVYKGQLIVGGAFKTGNGGGWSPNVATNGIARRVSPGVSAPAIPDAAQGMSVYPQPVKRGAQLLLNGNFKAERYMLNDMTGRGVAMGNVSNAQQVALPQVPAGMYLLTVSNERGERSVKKIVIE</sequence>
<dbReference type="InterPro" id="IPR026444">
    <property type="entry name" value="Secre_tail"/>
</dbReference>
<name>A0ABP8ND89_9BACT</name>
<accession>A0ABP8ND89</accession>
<keyword evidence="1" id="KW-0732">Signal</keyword>
<dbReference type="Proteomes" id="UP001500067">
    <property type="component" value="Unassembled WGS sequence"/>
</dbReference>
<feature type="signal peptide" evidence="1">
    <location>
        <begin position="1"/>
        <end position="21"/>
    </location>
</feature>
<keyword evidence="4" id="KW-1185">Reference proteome</keyword>
<dbReference type="Pfam" id="PF18962">
    <property type="entry name" value="Por_Secre_tail"/>
    <property type="match status" value="1"/>
</dbReference>
<gene>
    <name evidence="3" type="ORF">GCM10023093_17220</name>
</gene>
<organism evidence="3 4">
    <name type="scientific">Nemorincola caseinilytica</name>
    <dbReference type="NCBI Taxonomy" id="2054315"/>
    <lineage>
        <taxon>Bacteria</taxon>
        <taxon>Pseudomonadati</taxon>
        <taxon>Bacteroidota</taxon>
        <taxon>Chitinophagia</taxon>
        <taxon>Chitinophagales</taxon>
        <taxon>Chitinophagaceae</taxon>
        <taxon>Nemorincola</taxon>
    </lineage>
</organism>
<comment type="caution">
    <text evidence="3">The sequence shown here is derived from an EMBL/GenBank/DDBJ whole genome shotgun (WGS) entry which is preliminary data.</text>
</comment>
<proteinExistence type="predicted"/>
<evidence type="ECO:0000256" key="1">
    <source>
        <dbReference type="SAM" id="SignalP"/>
    </source>
</evidence>
<feature type="domain" description="Secretion system C-terminal sorting" evidence="2">
    <location>
        <begin position="536"/>
        <end position="607"/>
    </location>
</feature>